<feature type="transmembrane region" description="Helical" evidence="1">
    <location>
        <begin position="84"/>
        <end position="102"/>
    </location>
</feature>
<dbReference type="EMBL" id="JACMSC010000021">
    <property type="protein sequence ID" value="KAG6470400.1"/>
    <property type="molecule type" value="Genomic_DNA"/>
</dbReference>
<dbReference type="Proteomes" id="UP000734854">
    <property type="component" value="Unassembled WGS sequence"/>
</dbReference>
<reference evidence="2 3" key="1">
    <citation type="submission" date="2020-08" db="EMBL/GenBank/DDBJ databases">
        <title>Plant Genome Project.</title>
        <authorList>
            <person name="Zhang R.-G."/>
        </authorList>
    </citation>
    <scope>NUCLEOTIDE SEQUENCE [LARGE SCALE GENOMIC DNA]</scope>
    <source>
        <tissue evidence="2">Rhizome</tissue>
    </source>
</reference>
<protein>
    <submittedName>
        <fullName evidence="2">Uncharacterized protein</fullName>
    </submittedName>
</protein>
<accession>A0A8J5ENP0</accession>
<evidence type="ECO:0000256" key="1">
    <source>
        <dbReference type="SAM" id="Phobius"/>
    </source>
</evidence>
<evidence type="ECO:0000313" key="2">
    <source>
        <dbReference type="EMBL" id="KAG6470400.1"/>
    </source>
</evidence>
<comment type="caution">
    <text evidence="2">The sequence shown here is derived from an EMBL/GenBank/DDBJ whole genome shotgun (WGS) entry which is preliminary data.</text>
</comment>
<keyword evidence="3" id="KW-1185">Reference proteome</keyword>
<keyword evidence="1" id="KW-1133">Transmembrane helix</keyword>
<evidence type="ECO:0000313" key="3">
    <source>
        <dbReference type="Proteomes" id="UP000734854"/>
    </source>
</evidence>
<organism evidence="2 3">
    <name type="scientific">Zingiber officinale</name>
    <name type="common">Ginger</name>
    <name type="synonym">Amomum zingiber</name>
    <dbReference type="NCBI Taxonomy" id="94328"/>
    <lineage>
        <taxon>Eukaryota</taxon>
        <taxon>Viridiplantae</taxon>
        <taxon>Streptophyta</taxon>
        <taxon>Embryophyta</taxon>
        <taxon>Tracheophyta</taxon>
        <taxon>Spermatophyta</taxon>
        <taxon>Magnoliopsida</taxon>
        <taxon>Liliopsida</taxon>
        <taxon>Zingiberales</taxon>
        <taxon>Zingiberaceae</taxon>
        <taxon>Zingiber</taxon>
    </lineage>
</organism>
<dbReference type="AlphaFoldDB" id="A0A8J5ENP0"/>
<keyword evidence="1" id="KW-0812">Transmembrane</keyword>
<keyword evidence="1" id="KW-0472">Membrane</keyword>
<proteinExistence type="predicted"/>
<name>A0A8J5ENP0_ZINOF</name>
<sequence>MIPRTCWSMHAVSKFYHIILYLVSKYGTHQYFTSDYSDMEVTNSFKYGISLWSRDMVSASATAGVCHIPVWRTTARKVRDHTPCMDIFLLGIFFLPSLLWSFSHPFQIYIGPTGLRTGHVPFDYFVGKVSSSFI</sequence>
<gene>
    <name evidence="2" type="ORF">ZIOFF_071469</name>
</gene>